<evidence type="ECO:0000256" key="2">
    <source>
        <dbReference type="ARBA" id="ARBA00022737"/>
    </source>
</evidence>
<name>A0AAV0LI82_9ROSI</name>
<organism evidence="5 6">
    <name type="scientific">Linum tenue</name>
    <dbReference type="NCBI Taxonomy" id="586396"/>
    <lineage>
        <taxon>Eukaryota</taxon>
        <taxon>Viridiplantae</taxon>
        <taxon>Streptophyta</taxon>
        <taxon>Embryophyta</taxon>
        <taxon>Tracheophyta</taxon>
        <taxon>Spermatophyta</taxon>
        <taxon>Magnoliopsida</taxon>
        <taxon>eudicotyledons</taxon>
        <taxon>Gunneridae</taxon>
        <taxon>Pentapetalae</taxon>
        <taxon>rosids</taxon>
        <taxon>fabids</taxon>
        <taxon>Malpighiales</taxon>
        <taxon>Linaceae</taxon>
        <taxon>Linum</taxon>
    </lineage>
</organism>
<evidence type="ECO:0000259" key="4">
    <source>
        <dbReference type="PROSITE" id="PS51473"/>
    </source>
</evidence>
<dbReference type="Gene3D" id="3.30.430.20">
    <property type="entry name" value="Gnk2 domain, C-X8-C-X2-C motif"/>
    <property type="match status" value="1"/>
</dbReference>
<feature type="signal peptide" evidence="3">
    <location>
        <begin position="1"/>
        <end position="27"/>
    </location>
</feature>
<keyword evidence="6" id="KW-1185">Reference proteome</keyword>
<dbReference type="InterPro" id="IPR002902">
    <property type="entry name" value="GNK2"/>
</dbReference>
<dbReference type="InterPro" id="IPR038408">
    <property type="entry name" value="GNK2_sf"/>
</dbReference>
<sequence length="142" mass="15213">MKYCSRSTLAAVAAVLAIVALSAVAEGRKGPDISILRGASCTGKSKNNGYDKSVARLLELLVQDTRNVHRKENSNYRYTVDFPDSEVGSATGGATCDVALGKTECWGCLVAARKRLVEGCADPIKASVRLHDCSLWFDKICS</sequence>
<dbReference type="AlphaFoldDB" id="A0AAV0LI82"/>
<dbReference type="EMBL" id="CAMGYJ010000006">
    <property type="protein sequence ID" value="CAI0433504.1"/>
    <property type="molecule type" value="Genomic_DNA"/>
</dbReference>
<keyword evidence="1 3" id="KW-0732">Signal</keyword>
<evidence type="ECO:0000256" key="3">
    <source>
        <dbReference type="SAM" id="SignalP"/>
    </source>
</evidence>
<comment type="caution">
    <text evidence="5">The sequence shown here is derived from an EMBL/GenBank/DDBJ whole genome shotgun (WGS) entry which is preliminary data.</text>
</comment>
<reference evidence="5" key="1">
    <citation type="submission" date="2022-08" db="EMBL/GenBank/DDBJ databases">
        <authorList>
            <person name="Gutierrez-Valencia J."/>
        </authorList>
    </citation>
    <scope>NUCLEOTIDE SEQUENCE</scope>
</reference>
<gene>
    <name evidence="5" type="ORF">LITE_LOCUS23893</name>
</gene>
<dbReference type="Proteomes" id="UP001154282">
    <property type="component" value="Unassembled WGS sequence"/>
</dbReference>
<protein>
    <recommendedName>
        <fullName evidence="4">Gnk2-homologous domain-containing protein</fullName>
    </recommendedName>
</protein>
<evidence type="ECO:0000256" key="1">
    <source>
        <dbReference type="ARBA" id="ARBA00022729"/>
    </source>
</evidence>
<feature type="chain" id="PRO_5043964881" description="Gnk2-homologous domain-containing protein" evidence="3">
    <location>
        <begin position="28"/>
        <end position="142"/>
    </location>
</feature>
<keyword evidence="2" id="KW-0677">Repeat</keyword>
<accession>A0AAV0LI82</accession>
<evidence type="ECO:0000313" key="5">
    <source>
        <dbReference type="EMBL" id="CAI0433504.1"/>
    </source>
</evidence>
<proteinExistence type="predicted"/>
<evidence type="ECO:0000313" key="6">
    <source>
        <dbReference type="Proteomes" id="UP001154282"/>
    </source>
</evidence>
<dbReference type="PROSITE" id="PS51473">
    <property type="entry name" value="GNK2"/>
    <property type="match status" value="1"/>
</dbReference>
<feature type="domain" description="Gnk2-homologous" evidence="4">
    <location>
        <begin position="32"/>
        <end position="142"/>
    </location>
</feature>